<dbReference type="GO" id="GO:0009234">
    <property type="term" value="P:menaquinone biosynthetic process"/>
    <property type="evidence" value="ECO:0007669"/>
    <property type="project" value="UniProtKB-UniRule"/>
</dbReference>
<feature type="domain" description="Thiamine pyrophosphate enzyme N-terminal TPP-binding" evidence="9">
    <location>
        <begin position="17"/>
        <end position="131"/>
    </location>
</feature>
<sequence>MQTSPDPATPSVVAALALLDELVRLGVRHVVLAPGSRSAPLAYAAQHLERTGALTLHVRVDERAAAFTALGLAKVSRVPAAVVTTSGTAVANLHPAVLEADHGQVPLLLLTADRPPELRGVGANQATDQVGIFGPARTRLFVDLETPAGDRLAQQCAALRTTAARAVSAATGGEGGEPVGAVLAHPDLAHPGPVHLNLPYRDPLVPGGEGVALPESCRGRDDGGPWVRDLRRGHRDPRQENRDPRQAHHDLSLASERQPGTRLPDGPGTLAVIGDLPTAGHRRAAFAWASAHGVPVLAEPGSPPPPEHADVLLPHGTLALHAEAWRARHPVRSLVVIGRPTLGRQVAALQRAAEEVHLVSETHSWADPTHEQASIHPFASLRTDPADAARRGPEDSWLRDWRELGRALASAAGPLLQAERLESGMQVLAAVDRAAPPRARVFLGSSSAARDHHLGLARPRADVDVVASRGLAGIDGCLSTAAGLALADPEASTIAVVGDLTFLHDATALMLGPDEPVPDLTVVVLDDRGGGIFSTLEHGAPERSADFERVFATPTRSDLCAVAQAHGWPARTVTTGADLAAALGEPARGIRVLRVPLDLGRRRGDLDSLRLAAAGID</sequence>
<evidence type="ECO:0000256" key="4">
    <source>
        <dbReference type="ARBA" id="ARBA00023052"/>
    </source>
</evidence>
<dbReference type="NCBIfam" id="TIGR00173">
    <property type="entry name" value="menD"/>
    <property type="match status" value="1"/>
</dbReference>
<keyword evidence="2 6" id="KW-0479">Metal-binding</keyword>
<dbReference type="HAMAP" id="MF_01659">
    <property type="entry name" value="MenD"/>
    <property type="match status" value="1"/>
</dbReference>
<feature type="compositionally biased region" description="Basic and acidic residues" evidence="7">
    <location>
        <begin position="236"/>
        <end position="251"/>
    </location>
</feature>
<keyword evidence="6" id="KW-0474">Menaquinone biosynthesis</keyword>
<proteinExistence type="inferred from homology"/>
<dbReference type="PANTHER" id="PTHR42916:SF1">
    <property type="entry name" value="PROTEIN PHYLLO, CHLOROPLASTIC"/>
    <property type="match status" value="1"/>
</dbReference>
<dbReference type="UniPathway" id="UPA00079"/>
<dbReference type="UniPathway" id="UPA01057">
    <property type="reaction ID" value="UER00164"/>
</dbReference>
<comment type="cofactor">
    <cofactor evidence="6">
        <name>Mg(2+)</name>
        <dbReference type="ChEBI" id="CHEBI:18420"/>
    </cofactor>
    <cofactor evidence="6">
        <name>Mn(2+)</name>
        <dbReference type="ChEBI" id="CHEBI:29035"/>
    </cofactor>
</comment>
<comment type="similarity">
    <text evidence="6">Belongs to the TPP enzyme family. MenD subfamily.</text>
</comment>
<evidence type="ECO:0000256" key="1">
    <source>
        <dbReference type="ARBA" id="ARBA00022679"/>
    </source>
</evidence>
<comment type="catalytic activity">
    <reaction evidence="6">
        <text>isochorismate + 2-oxoglutarate + H(+) = 5-enolpyruvoyl-6-hydroxy-2-succinyl-cyclohex-3-ene-1-carboxylate + CO2</text>
        <dbReference type="Rhea" id="RHEA:25593"/>
        <dbReference type="ChEBI" id="CHEBI:15378"/>
        <dbReference type="ChEBI" id="CHEBI:16526"/>
        <dbReference type="ChEBI" id="CHEBI:16810"/>
        <dbReference type="ChEBI" id="CHEBI:29780"/>
        <dbReference type="ChEBI" id="CHEBI:58818"/>
        <dbReference type="EC" id="2.2.1.9"/>
    </reaction>
</comment>
<dbReference type="CDD" id="cd07037">
    <property type="entry name" value="TPP_PYR_MenD"/>
    <property type="match status" value="1"/>
</dbReference>
<gene>
    <name evidence="6" type="primary">menD</name>
    <name evidence="10" type="ORF">FB557_0692</name>
</gene>
<dbReference type="Proteomes" id="UP000315628">
    <property type="component" value="Unassembled WGS sequence"/>
</dbReference>
<evidence type="ECO:0000256" key="6">
    <source>
        <dbReference type="HAMAP-Rule" id="MF_01659"/>
    </source>
</evidence>
<dbReference type="PANTHER" id="PTHR42916">
    <property type="entry name" value="2-SUCCINYL-5-ENOLPYRUVYL-6-HYDROXY-3-CYCLOHEXENE-1-CARBOXYLATE SYNTHASE"/>
    <property type="match status" value="1"/>
</dbReference>
<dbReference type="PIRSF" id="PIRSF004983">
    <property type="entry name" value="MenD"/>
    <property type="match status" value="1"/>
</dbReference>
<evidence type="ECO:0000256" key="3">
    <source>
        <dbReference type="ARBA" id="ARBA00022842"/>
    </source>
</evidence>
<dbReference type="GO" id="GO:0000287">
    <property type="term" value="F:magnesium ion binding"/>
    <property type="evidence" value="ECO:0007669"/>
    <property type="project" value="UniProtKB-UniRule"/>
</dbReference>
<protein>
    <recommendedName>
        <fullName evidence="6">2-succinyl-5-enolpyruvyl-6-hydroxy-3-cyclohexene-1-carboxylate synthase</fullName>
        <shortName evidence="6">SEPHCHC synthase</shortName>
        <ecNumber evidence="6">2.2.1.9</ecNumber>
    </recommendedName>
    <alternativeName>
        <fullName evidence="6">Menaquinone biosynthesis protein MenD</fullName>
    </alternativeName>
</protein>
<keyword evidence="5 6" id="KW-0464">Manganese</keyword>
<dbReference type="AlphaFoldDB" id="A0A560WHU4"/>
<feature type="region of interest" description="Disordered" evidence="7">
    <location>
        <begin position="212"/>
        <end position="267"/>
    </location>
</feature>
<accession>A0A560WHU4</accession>
<evidence type="ECO:0000259" key="9">
    <source>
        <dbReference type="Pfam" id="PF02776"/>
    </source>
</evidence>
<evidence type="ECO:0000256" key="2">
    <source>
        <dbReference type="ARBA" id="ARBA00022723"/>
    </source>
</evidence>
<organism evidence="10 11">
    <name type="scientific">Marihabitans asiaticum</name>
    <dbReference type="NCBI Taxonomy" id="415218"/>
    <lineage>
        <taxon>Bacteria</taxon>
        <taxon>Bacillati</taxon>
        <taxon>Actinomycetota</taxon>
        <taxon>Actinomycetes</taxon>
        <taxon>Micrococcales</taxon>
        <taxon>Intrasporangiaceae</taxon>
        <taxon>Marihabitans</taxon>
    </lineage>
</organism>
<feature type="domain" description="Thiamine pyrophosphate enzyme TPP-binding" evidence="8">
    <location>
        <begin position="452"/>
        <end position="585"/>
    </location>
</feature>
<dbReference type="RefSeq" id="WP_170236167.1">
    <property type="nucleotide sequence ID" value="NZ_BAAAYT010000002.1"/>
</dbReference>
<dbReference type="CDD" id="cd02009">
    <property type="entry name" value="TPP_SHCHC_synthase"/>
    <property type="match status" value="1"/>
</dbReference>
<comment type="pathway">
    <text evidence="6">Quinol/quinone metabolism; 1,4-dihydroxy-2-naphthoate biosynthesis; 1,4-dihydroxy-2-naphthoate from chorismate: step 2/7.</text>
</comment>
<comment type="subunit">
    <text evidence="6">Homodimer.</text>
</comment>
<evidence type="ECO:0000313" key="11">
    <source>
        <dbReference type="Proteomes" id="UP000315628"/>
    </source>
</evidence>
<dbReference type="SUPFAM" id="SSF52518">
    <property type="entry name" value="Thiamin diphosphate-binding fold (THDP-binding)"/>
    <property type="match status" value="2"/>
</dbReference>
<dbReference type="Gene3D" id="3.40.50.1220">
    <property type="entry name" value="TPP-binding domain"/>
    <property type="match status" value="1"/>
</dbReference>
<dbReference type="GO" id="GO:0070204">
    <property type="term" value="F:2-succinyl-5-enolpyruvyl-6-hydroxy-3-cyclohexene-1-carboxylic-acid synthase activity"/>
    <property type="evidence" value="ECO:0007669"/>
    <property type="project" value="UniProtKB-UniRule"/>
</dbReference>
<dbReference type="EMBL" id="VIUW01000001">
    <property type="protein sequence ID" value="TWD17130.1"/>
    <property type="molecule type" value="Genomic_DNA"/>
</dbReference>
<dbReference type="Gene3D" id="3.40.50.970">
    <property type="match status" value="2"/>
</dbReference>
<comment type="function">
    <text evidence="6">Catalyzes the thiamine diphosphate-dependent decarboxylation of 2-oxoglutarate and the subsequent addition of the resulting succinic semialdehyde-thiamine pyrophosphate anion to isochorismate to yield 2-succinyl-5-enolpyruvyl-6-hydroxy-3-cyclohexene-1-carboxylate (SEPHCHC).</text>
</comment>
<dbReference type="InterPro" id="IPR011766">
    <property type="entry name" value="TPP_enzyme_TPP-bd"/>
</dbReference>
<keyword evidence="4 6" id="KW-0786">Thiamine pyrophosphate</keyword>
<comment type="cofactor">
    <cofactor evidence="6">
        <name>thiamine diphosphate</name>
        <dbReference type="ChEBI" id="CHEBI:58937"/>
    </cofactor>
    <text evidence="6">Binds 1 thiamine pyrophosphate per subunit.</text>
</comment>
<dbReference type="InterPro" id="IPR004433">
    <property type="entry name" value="MenaQ_synth_MenD"/>
</dbReference>
<keyword evidence="11" id="KW-1185">Reference proteome</keyword>
<evidence type="ECO:0000259" key="8">
    <source>
        <dbReference type="Pfam" id="PF02775"/>
    </source>
</evidence>
<dbReference type="EC" id="2.2.1.9" evidence="6"/>
<comment type="pathway">
    <text evidence="6">Quinol/quinone metabolism; menaquinone biosynthesis.</text>
</comment>
<name>A0A560WHU4_9MICO</name>
<dbReference type="GO" id="GO:0030976">
    <property type="term" value="F:thiamine pyrophosphate binding"/>
    <property type="evidence" value="ECO:0007669"/>
    <property type="project" value="UniProtKB-UniRule"/>
</dbReference>
<dbReference type="InterPro" id="IPR029061">
    <property type="entry name" value="THDP-binding"/>
</dbReference>
<evidence type="ECO:0000256" key="5">
    <source>
        <dbReference type="ARBA" id="ARBA00023211"/>
    </source>
</evidence>
<dbReference type="Pfam" id="PF02775">
    <property type="entry name" value="TPP_enzyme_C"/>
    <property type="match status" value="1"/>
</dbReference>
<dbReference type="Pfam" id="PF02776">
    <property type="entry name" value="TPP_enzyme_N"/>
    <property type="match status" value="1"/>
</dbReference>
<dbReference type="GO" id="GO:0030145">
    <property type="term" value="F:manganese ion binding"/>
    <property type="evidence" value="ECO:0007669"/>
    <property type="project" value="UniProtKB-UniRule"/>
</dbReference>
<keyword evidence="3 6" id="KW-0460">Magnesium</keyword>
<evidence type="ECO:0000256" key="7">
    <source>
        <dbReference type="SAM" id="MobiDB-lite"/>
    </source>
</evidence>
<keyword evidence="1 6" id="KW-0808">Transferase</keyword>
<reference evidence="10 11" key="1">
    <citation type="submission" date="2019-06" db="EMBL/GenBank/DDBJ databases">
        <title>Sequencing the genomes of 1000 actinobacteria strains.</title>
        <authorList>
            <person name="Klenk H.-P."/>
        </authorList>
    </citation>
    <scope>NUCLEOTIDE SEQUENCE [LARGE SCALE GENOMIC DNA]</scope>
    <source>
        <strain evidence="10 11">DSM 18935</strain>
    </source>
</reference>
<evidence type="ECO:0000313" key="10">
    <source>
        <dbReference type="EMBL" id="TWD17130.1"/>
    </source>
</evidence>
<dbReference type="InterPro" id="IPR012001">
    <property type="entry name" value="Thiamin_PyroP_enz_TPP-bd_dom"/>
</dbReference>
<comment type="caution">
    <text evidence="10">The sequence shown here is derived from an EMBL/GenBank/DDBJ whole genome shotgun (WGS) entry which is preliminary data.</text>
</comment>